<accession>A0A8H6UMT1</accession>
<proteinExistence type="predicted"/>
<name>A0A8H6UMT1_9EURO</name>
<evidence type="ECO:0000313" key="3">
    <source>
        <dbReference type="Proteomes" id="UP000641853"/>
    </source>
</evidence>
<sequence>MAEQLLLWLNGQVNFRQAYAFTLTNFEESSPDGPGYLVPPPPQNFDRNPHPNWPSSLPRFRLIKSTYDEVEYWALPDLLGLFMSSLGRAPTTASKRNFYLPLTAVYGQWCTKLIRQGIRTWPSVFQCTWTQGGEFHLGASRGGFAPDRGIGSWLAVLDRARYGIIRSPLLQLTNWSQAWTPVIRARGKRGTPFGRCAETYPVRKLLMGKTEEEAAKVHGLALSNRYIHLAPVYDDRLSGRIWENLWNPCDNCQVLISINKGNILNFSRLTGSVGAPP</sequence>
<dbReference type="Proteomes" id="UP000641853">
    <property type="component" value="Unassembled WGS sequence"/>
</dbReference>
<organism evidence="1 4">
    <name type="scientific">Aspergillus felis</name>
    <dbReference type="NCBI Taxonomy" id="1287682"/>
    <lineage>
        <taxon>Eukaryota</taxon>
        <taxon>Fungi</taxon>
        <taxon>Dikarya</taxon>
        <taxon>Ascomycota</taxon>
        <taxon>Pezizomycotina</taxon>
        <taxon>Eurotiomycetes</taxon>
        <taxon>Eurotiomycetidae</taxon>
        <taxon>Eurotiales</taxon>
        <taxon>Aspergillaceae</taxon>
        <taxon>Aspergillus</taxon>
        <taxon>Aspergillus subgen. Fumigati</taxon>
    </lineage>
</organism>
<dbReference type="OrthoDB" id="5350472at2759"/>
<dbReference type="EMBL" id="JACBAG010001897">
    <property type="protein sequence ID" value="KAF7177441.1"/>
    <property type="molecule type" value="Genomic_DNA"/>
</dbReference>
<gene>
    <name evidence="1" type="ORF">CNMCM5623_005712</name>
    <name evidence="2" type="ORF">CNMCM7691_005694</name>
</gene>
<dbReference type="EMBL" id="JACBAE010001374">
    <property type="protein sequence ID" value="KAF7160197.1"/>
    <property type="molecule type" value="Genomic_DNA"/>
</dbReference>
<evidence type="ECO:0000313" key="4">
    <source>
        <dbReference type="Proteomes" id="UP000654922"/>
    </source>
</evidence>
<keyword evidence="3" id="KW-1185">Reference proteome</keyword>
<dbReference type="AlphaFoldDB" id="A0A8H6UMT1"/>
<comment type="caution">
    <text evidence="1">The sequence shown here is derived from an EMBL/GenBank/DDBJ whole genome shotgun (WGS) entry which is preliminary data.</text>
</comment>
<reference evidence="1" key="1">
    <citation type="submission" date="2020-06" db="EMBL/GenBank/DDBJ databases">
        <title>Draft genome sequences of strains closely related to Aspergillus parafelis and Aspergillus hiratsukae.</title>
        <authorList>
            <person name="Dos Santos R.A.C."/>
            <person name="Rivero-Menendez O."/>
            <person name="Steenwyk J.L."/>
            <person name="Mead M.E."/>
            <person name="Goldman G.H."/>
            <person name="Alastruey-Izquierdo A."/>
            <person name="Rokas A."/>
        </authorList>
    </citation>
    <scope>NUCLEOTIDE SEQUENCE</scope>
    <source>
        <strain evidence="1">CNM-CM5623</strain>
        <strain evidence="2">CNM-CM7691</strain>
    </source>
</reference>
<dbReference type="Proteomes" id="UP000654922">
    <property type="component" value="Unassembled WGS sequence"/>
</dbReference>
<evidence type="ECO:0000313" key="1">
    <source>
        <dbReference type="EMBL" id="KAF7160197.1"/>
    </source>
</evidence>
<evidence type="ECO:0000313" key="2">
    <source>
        <dbReference type="EMBL" id="KAF7177441.1"/>
    </source>
</evidence>
<protein>
    <submittedName>
        <fullName evidence="1">Uncharacterized protein</fullName>
    </submittedName>
</protein>